<dbReference type="SUPFAM" id="SSF53335">
    <property type="entry name" value="S-adenosyl-L-methionine-dependent methyltransferases"/>
    <property type="match status" value="1"/>
</dbReference>
<dbReference type="NCBIfam" id="TIGR01444">
    <property type="entry name" value="fkbM_fam"/>
    <property type="match status" value="1"/>
</dbReference>
<dbReference type="InterPro" id="IPR029063">
    <property type="entry name" value="SAM-dependent_MTases_sf"/>
</dbReference>
<dbReference type="Gene3D" id="3.40.50.150">
    <property type="entry name" value="Vaccinia Virus protein VP39"/>
    <property type="match status" value="1"/>
</dbReference>
<comment type="caution">
    <text evidence="2">The sequence shown here is derived from an EMBL/GenBank/DDBJ whole genome shotgun (WGS) entry which is preliminary data.</text>
</comment>
<gene>
    <name evidence="2" type="ORF">DI598_00770</name>
</gene>
<dbReference type="Pfam" id="PF05050">
    <property type="entry name" value="Methyltransf_21"/>
    <property type="match status" value="1"/>
</dbReference>
<organism evidence="2 3">
    <name type="scientific">Pseudopedobacter saltans</name>
    <dbReference type="NCBI Taxonomy" id="151895"/>
    <lineage>
        <taxon>Bacteria</taxon>
        <taxon>Pseudomonadati</taxon>
        <taxon>Bacteroidota</taxon>
        <taxon>Sphingobacteriia</taxon>
        <taxon>Sphingobacteriales</taxon>
        <taxon>Sphingobacteriaceae</taxon>
        <taxon>Pseudopedobacter</taxon>
    </lineage>
</organism>
<dbReference type="Proteomes" id="UP000249645">
    <property type="component" value="Unassembled WGS sequence"/>
</dbReference>
<evidence type="ECO:0000313" key="2">
    <source>
        <dbReference type="EMBL" id="PZP52396.1"/>
    </source>
</evidence>
<dbReference type="PANTHER" id="PTHR34203:SF15">
    <property type="entry name" value="SLL1173 PROTEIN"/>
    <property type="match status" value="1"/>
</dbReference>
<feature type="domain" description="Methyltransferase FkbM" evidence="1">
    <location>
        <begin position="100"/>
        <end position="249"/>
    </location>
</feature>
<accession>A0A2W5H2X4</accession>
<sequence>MNGTRSFISKFFFCLKVSSSAKVLLSLIRNTKIYSRTYKNHTYNASLEGYIYPLKMSHQIVHFYIRTFTGDFDVFYEIFWRKVYSLPNNFGLNMCETIVDLGANVGFFSMFYGLKYPKAKFICVEPEKNNVNCLSKNLAFLPQVHIEATGISSKKISVNVTKAAYAYNFAIQEVATTNDSIQTITMSELFKKYQLSSIDLLKIDIEGEEADLLSNDNKWLDNVRSIIVELHGDFTIDRLTDLLRPFGFKVYYMDGSIYYATKL</sequence>
<protein>
    <recommendedName>
        <fullName evidence="1">Methyltransferase FkbM domain-containing protein</fullName>
    </recommendedName>
</protein>
<dbReference type="InterPro" id="IPR052514">
    <property type="entry name" value="SAM-dependent_MTase"/>
</dbReference>
<name>A0A2W5H2X4_9SPHI</name>
<dbReference type="InterPro" id="IPR006342">
    <property type="entry name" value="FkbM_mtfrase"/>
</dbReference>
<reference evidence="2 3" key="1">
    <citation type="submission" date="2017-11" db="EMBL/GenBank/DDBJ databases">
        <title>Infants hospitalized years apart are colonized by the same room-sourced microbial strains.</title>
        <authorList>
            <person name="Brooks B."/>
            <person name="Olm M.R."/>
            <person name="Firek B.A."/>
            <person name="Baker R."/>
            <person name="Thomas B.C."/>
            <person name="Morowitz M.J."/>
            <person name="Banfield J.F."/>
        </authorList>
    </citation>
    <scope>NUCLEOTIDE SEQUENCE [LARGE SCALE GENOMIC DNA]</scope>
    <source>
        <strain evidence="2">S2_009_000_R2_76</strain>
    </source>
</reference>
<dbReference type="EMBL" id="QFOI01000005">
    <property type="protein sequence ID" value="PZP52396.1"/>
    <property type="molecule type" value="Genomic_DNA"/>
</dbReference>
<proteinExistence type="predicted"/>
<evidence type="ECO:0000313" key="3">
    <source>
        <dbReference type="Proteomes" id="UP000249645"/>
    </source>
</evidence>
<evidence type="ECO:0000259" key="1">
    <source>
        <dbReference type="Pfam" id="PF05050"/>
    </source>
</evidence>
<dbReference type="AlphaFoldDB" id="A0A2W5H2X4"/>
<dbReference type="PANTHER" id="PTHR34203">
    <property type="entry name" value="METHYLTRANSFERASE, FKBM FAMILY PROTEIN"/>
    <property type="match status" value="1"/>
</dbReference>